<dbReference type="PRINTS" id="PR01490">
    <property type="entry name" value="RTXTOXIND"/>
</dbReference>
<dbReference type="EMBL" id="MRCE01000013">
    <property type="protein sequence ID" value="OKH37113.1"/>
    <property type="molecule type" value="Genomic_DNA"/>
</dbReference>
<comment type="subcellular location">
    <subcellularLocation>
        <location evidence="1">Cell envelope</location>
    </subcellularLocation>
</comment>
<accession>A0A1U7IJ37</accession>
<evidence type="ECO:0000259" key="6">
    <source>
        <dbReference type="Pfam" id="PF25876"/>
    </source>
</evidence>
<organism evidence="8 9">
    <name type="scientific">[Phormidium ambiguum] IAM M-71</name>
    <dbReference type="NCBI Taxonomy" id="454136"/>
    <lineage>
        <taxon>Bacteria</taxon>
        <taxon>Bacillati</taxon>
        <taxon>Cyanobacteriota</taxon>
        <taxon>Cyanophyceae</taxon>
        <taxon>Oscillatoriophycideae</taxon>
        <taxon>Aerosakkonematales</taxon>
        <taxon>Aerosakkonemataceae</taxon>
        <taxon>Floridanema</taxon>
    </lineage>
</organism>
<evidence type="ECO:0000259" key="7">
    <source>
        <dbReference type="Pfam" id="PF25917"/>
    </source>
</evidence>
<keyword evidence="5" id="KW-0812">Transmembrane</keyword>
<feature type="domain" description="Multidrug resistance protein MdtA-like barrel-sandwich hybrid" evidence="7">
    <location>
        <begin position="70"/>
        <end position="354"/>
    </location>
</feature>
<dbReference type="STRING" id="454136.NIES2119_14945"/>
<dbReference type="Gene3D" id="1.10.287.470">
    <property type="entry name" value="Helix hairpin bin"/>
    <property type="match status" value="1"/>
</dbReference>
<reference evidence="8 9" key="1">
    <citation type="submission" date="2016-11" db="EMBL/GenBank/DDBJ databases">
        <title>Draft Genome Sequences of Nine Cyanobacterial Strains from Diverse Habitats.</title>
        <authorList>
            <person name="Zhu T."/>
            <person name="Hou S."/>
            <person name="Lu X."/>
            <person name="Hess W.R."/>
        </authorList>
    </citation>
    <scope>NUCLEOTIDE SEQUENCE [LARGE SCALE GENOMIC DNA]</scope>
    <source>
        <strain evidence="8 9">IAM M-71</strain>
    </source>
</reference>
<feature type="domain" description="Multidrug resistance protein MdtA-like alpha-helical hairpin" evidence="6">
    <location>
        <begin position="184"/>
        <end position="249"/>
    </location>
</feature>
<dbReference type="RefSeq" id="WP_073594292.1">
    <property type="nucleotide sequence ID" value="NZ_MRCE01000013.1"/>
</dbReference>
<dbReference type="OrthoDB" id="9778236at2"/>
<dbReference type="PANTHER" id="PTHR32347:SF23">
    <property type="entry name" value="BLL5650 PROTEIN"/>
    <property type="match status" value="1"/>
</dbReference>
<keyword evidence="5" id="KW-1133">Transmembrane helix</keyword>
<keyword evidence="5" id="KW-0472">Membrane</keyword>
<dbReference type="PANTHER" id="PTHR32347">
    <property type="entry name" value="EFFLUX SYSTEM COMPONENT YKNX-RELATED"/>
    <property type="match status" value="1"/>
</dbReference>
<feature type="region of interest" description="Disordered" evidence="4">
    <location>
        <begin position="441"/>
        <end position="461"/>
    </location>
</feature>
<dbReference type="GO" id="GO:0030313">
    <property type="term" value="C:cell envelope"/>
    <property type="evidence" value="ECO:0007669"/>
    <property type="project" value="UniProtKB-SubCell"/>
</dbReference>
<dbReference type="Pfam" id="PF25917">
    <property type="entry name" value="BSH_RND"/>
    <property type="match status" value="1"/>
</dbReference>
<protein>
    <recommendedName>
        <fullName evidence="10">Membrane fusion protein biotin-lipoyl like domain-containing protein</fullName>
    </recommendedName>
</protein>
<dbReference type="AlphaFoldDB" id="A0A1U7IJ37"/>
<evidence type="ECO:0000256" key="2">
    <source>
        <dbReference type="ARBA" id="ARBA00023054"/>
    </source>
</evidence>
<feature type="transmembrane region" description="Helical" evidence="5">
    <location>
        <begin position="29"/>
        <end position="50"/>
    </location>
</feature>
<evidence type="ECO:0000313" key="8">
    <source>
        <dbReference type="EMBL" id="OKH37113.1"/>
    </source>
</evidence>
<feature type="coiled-coil region" evidence="3">
    <location>
        <begin position="108"/>
        <end position="195"/>
    </location>
</feature>
<proteinExistence type="predicted"/>
<dbReference type="Proteomes" id="UP000185860">
    <property type="component" value="Unassembled WGS sequence"/>
</dbReference>
<evidence type="ECO:0000256" key="4">
    <source>
        <dbReference type="SAM" id="MobiDB-lite"/>
    </source>
</evidence>
<dbReference type="Gene3D" id="2.40.50.100">
    <property type="match status" value="2"/>
</dbReference>
<evidence type="ECO:0000256" key="5">
    <source>
        <dbReference type="SAM" id="Phobius"/>
    </source>
</evidence>
<evidence type="ECO:0000313" key="9">
    <source>
        <dbReference type="Proteomes" id="UP000185860"/>
    </source>
</evidence>
<dbReference type="InterPro" id="IPR058624">
    <property type="entry name" value="MdtA-like_HH"/>
</dbReference>
<name>A0A1U7IJ37_9CYAN</name>
<dbReference type="Pfam" id="PF25876">
    <property type="entry name" value="HH_MFP_RND"/>
    <property type="match status" value="1"/>
</dbReference>
<dbReference type="InterPro" id="IPR058625">
    <property type="entry name" value="MdtA-like_BSH"/>
</dbReference>
<evidence type="ECO:0008006" key="10">
    <source>
        <dbReference type="Google" id="ProtNLM"/>
    </source>
</evidence>
<feature type="compositionally biased region" description="Polar residues" evidence="4">
    <location>
        <begin position="448"/>
        <end position="461"/>
    </location>
</feature>
<gene>
    <name evidence="8" type="ORF">NIES2119_14945</name>
</gene>
<feature type="coiled-coil region" evidence="3">
    <location>
        <begin position="286"/>
        <end position="320"/>
    </location>
</feature>
<keyword evidence="2 3" id="KW-0175">Coiled coil</keyword>
<evidence type="ECO:0000256" key="1">
    <source>
        <dbReference type="ARBA" id="ARBA00004196"/>
    </source>
</evidence>
<sequence length="461" mass="50040">MTQLSSRPNQFVTDAQEKPNSERKLKLKLLRIPLVLLLIGGVGFFSWHYFSRPQKEGLELSGRIEGYPTDIGAKVGGRISLVTVREGDRVNQGDVIVRLDDAEIQAQLRGATARITAAEQQKQQVLAQIEVINSQIQEAQLNMQQAMGDAKGKIFQAESNLAAAQAQVSQAEAIVNQAQAEVIRAQTQVNQTKSQLKLARVNRDRYAQLYKEGAFSKQVFDEAQTKFETAEATYENAVAGLETSKATLASRKAAVDAAKRQVNAAQGGLLQAETTKINPDIRNTQVSALRRQLNVAKAQLAAAEAEIKNAQAAQQQIQAQMSYLNIVSPISGVVITRSVEPGEVVATGKTLLTVINPNSVYLRGFIPEGKIGEVRVGQTAKIFLDSAPKQPLNAHVAAIDTEASFTPENIYFKDDRVKQVFGVKLALDNPQGFAKPGMPADAEIIPEQKSSGNTTQLTGKN</sequence>
<dbReference type="Gene3D" id="2.40.30.170">
    <property type="match status" value="1"/>
</dbReference>
<comment type="caution">
    <text evidence="8">The sequence shown here is derived from an EMBL/GenBank/DDBJ whole genome shotgun (WGS) entry which is preliminary data.</text>
</comment>
<dbReference type="SUPFAM" id="SSF111369">
    <property type="entry name" value="HlyD-like secretion proteins"/>
    <property type="match status" value="3"/>
</dbReference>
<evidence type="ECO:0000256" key="3">
    <source>
        <dbReference type="SAM" id="Coils"/>
    </source>
</evidence>
<dbReference type="InterPro" id="IPR050465">
    <property type="entry name" value="UPF0194_transport"/>
</dbReference>